<evidence type="ECO:0000313" key="1">
    <source>
        <dbReference type="EMBL" id="ADI23458.1"/>
    </source>
</evidence>
<proteinExistence type="predicted"/>
<protein>
    <submittedName>
        <fullName evidence="1">Uncharacterized protein</fullName>
    </submittedName>
</protein>
<sequence>MSDFEADKMITPVALKEIAIAANKLILSSRSIRLKIATWITSVFEYMVPTAKLRKEKR</sequence>
<dbReference type="AlphaFoldDB" id="E7C7N4"/>
<accession>E7C7N4</accession>
<organism evidence="1">
    <name type="scientific">uncultured nuHF1 cluster bacterium HF0770_35I22</name>
    <dbReference type="NCBI Taxonomy" id="723586"/>
    <lineage>
        <taxon>Bacteria</taxon>
        <taxon>environmental samples</taxon>
    </lineage>
</organism>
<dbReference type="EMBL" id="GU568015">
    <property type="protein sequence ID" value="ADI23458.1"/>
    <property type="molecule type" value="Genomic_DNA"/>
</dbReference>
<name>E7C7N4_9BACT</name>
<reference evidence="1" key="1">
    <citation type="submission" date="2010-01" db="EMBL/GenBank/DDBJ databases">
        <title>Genome fragments of uncultured bacteria from the North Pacific subtropical Gyre.</title>
        <authorList>
            <person name="Pham V.D."/>
            <person name="Delong E.F."/>
        </authorList>
    </citation>
    <scope>NUCLEOTIDE SEQUENCE</scope>
</reference>